<dbReference type="Proteomes" id="UP000250125">
    <property type="component" value="Chromosome"/>
</dbReference>
<dbReference type="OrthoDB" id="89887at2157"/>
<dbReference type="AlphaFoldDB" id="A0A2Z2MIH6"/>
<sequence>MRFKPGATHLIFFDIEYYVPPEYRDRPGLKANPYDSGGFVIGGVFQRYFPLDKSNNWEPKKEFWIWDQEGGSIEEREKKLLEKVYFYIRESWTRWEVLGQVLDKNPNLTEPIAVGFGISRFDIPVLFVRSLKHEIADPAKLYETYFKLRQFDLSIAASPLIPERKYHRILGPVSQNWTVKNLLKEEDRKPSGTTVWELYDSGDYEKIKNRTWREVEATKEVYLKVLKLRNETSKVILD</sequence>
<dbReference type="RefSeq" id="WP_088855429.1">
    <property type="nucleotide sequence ID" value="NZ_CP015103.1"/>
</dbReference>
<proteinExistence type="predicted"/>
<organism evidence="1 2">
    <name type="scientific">Thermococcus siculi</name>
    <dbReference type="NCBI Taxonomy" id="72803"/>
    <lineage>
        <taxon>Archaea</taxon>
        <taxon>Methanobacteriati</taxon>
        <taxon>Methanobacteriota</taxon>
        <taxon>Thermococci</taxon>
        <taxon>Thermococcales</taxon>
        <taxon>Thermococcaceae</taxon>
        <taxon>Thermococcus</taxon>
    </lineage>
</organism>
<evidence type="ECO:0000313" key="2">
    <source>
        <dbReference type="Proteomes" id="UP000250125"/>
    </source>
</evidence>
<gene>
    <name evidence="1" type="ORF">A3L11_02685</name>
</gene>
<dbReference type="GeneID" id="33317109"/>
<accession>A0A2Z2MIH6</accession>
<reference evidence="1 2" key="1">
    <citation type="submission" date="2016-04" db="EMBL/GenBank/DDBJ databases">
        <title>Complete genome sequence of Thermococcus siculi type strain RG-20.</title>
        <authorList>
            <person name="Oger P.M."/>
        </authorList>
    </citation>
    <scope>NUCLEOTIDE SEQUENCE [LARGE SCALE GENOMIC DNA]</scope>
    <source>
        <strain evidence="1 2">RG-20</strain>
    </source>
</reference>
<dbReference type="KEGG" id="tsl:A3L11_02685"/>
<dbReference type="SUPFAM" id="SSF53098">
    <property type="entry name" value="Ribonuclease H-like"/>
    <property type="match status" value="1"/>
</dbReference>
<name>A0A2Z2MIH6_9EURY</name>
<keyword evidence="2" id="KW-1185">Reference proteome</keyword>
<evidence type="ECO:0000313" key="1">
    <source>
        <dbReference type="EMBL" id="ASJ08189.1"/>
    </source>
</evidence>
<dbReference type="InterPro" id="IPR012337">
    <property type="entry name" value="RNaseH-like_sf"/>
</dbReference>
<protein>
    <submittedName>
        <fullName evidence="1">Uncharacterized protein</fullName>
    </submittedName>
</protein>
<dbReference type="EMBL" id="CP015103">
    <property type="protein sequence ID" value="ASJ08189.1"/>
    <property type="molecule type" value="Genomic_DNA"/>
</dbReference>